<gene>
    <name evidence="3" type="ORF">HX826_27285</name>
    <name evidence="2" type="ORF">RCO22_20015</name>
</gene>
<dbReference type="Pfam" id="PF01370">
    <property type="entry name" value="Epimerase"/>
    <property type="match status" value="1"/>
</dbReference>
<dbReference type="EMBL" id="JACAQR010000052">
    <property type="protein sequence ID" value="NWD45591.1"/>
    <property type="molecule type" value="Genomic_DNA"/>
</dbReference>
<dbReference type="InterPro" id="IPR036291">
    <property type="entry name" value="NAD(P)-bd_dom_sf"/>
</dbReference>
<sequence length="335" mass="36384">MKILVTGGTGFIGRHIVWRLAGQGCEVQFTGRNARAAAEVIGLSPGVASWVPLEHGTSGACSTVLDASQDCAAVVHCAALSSPWGTPSAFARANLDSTAEVLHACRVNQVKRLVHLSTPSLYFAFRDRLGIREDEPLPPPVNEYARSKALAEGRVHEAGLAEAVILRPRAVFGPWDATLMPRLLRVMQRGPVPLMRGGQAQLDLTCVDNLVHAVMLSLTQPLPRAVCTYNVSNGTPLTVADLLQRVANQFQLNLRTRRLPWRLMDAVARMLEASAHLRGSGEPLLTRYGAGVLAFSQTLDLSTIRNELGYRPLVTQDEGIRQHAQWWLAQQGVGA</sequence>
<reference evidence="3 4" key="1">
    <citation type="submission" date="2020-04" db="EMBL/GenBank/DDBJ databases">
        <title>Molecular characterization of pseudomonads from Agaricus bisporus reveal novel blotch 2 pathogens in Western Europe.</title>
        <authorList>
            <person name="Taparia T."/>
            <person name="Krijger M."/>
            <person name="Haynes E."/>
            <person name="Elpinstone J.G."/>
            <person name="Noble R."/>
            <person name="Van Der Wolf J."/>
        </authorList>
    </citation>
    <scope>NUCLEOTIDE SEQUENCE [LARGE SCALE GENOMIC DNA]</scope>
    <source>
        <strain evidence="3 4">IPO3753</strain>
    </source>
</reference>
<dbReference type="GeneID" id="93511988"/>
<dbReference type="InterPro" id="IPR050177">
    <property type="entry name" value="Lipid_A_modif_metabolic_enz"/>
</dbReference>
<feature type="domain" description="NAD-dependent epimerase/dehydratase" evidence="1">
    <location>
        <begin position="3"/>
        <end position="221"/>
    </location>
</feature>
<accession>A0A1H2F1M1</accession>
<dbReference type="KEGG" id="pym:AK972_4074"/>
<dbReference type="EMBL" id="JAVGXC010000022">
    <property type="protein sequence ID" value="MDR0191239.1"/>
    <property type="molecule type" value="Genomic_DNA"/>
</dbReference>
<dbReference type="Proteomes" id="UP001224477">
    <property type="component" value="Unassembled WGS sequence"/>
</dbReference>
<proteinExistence type="predicted"/>
<comment type="caution">
    <text evidence="3">The sequence shown here is derived from an EMBL/GenBank/DDBJ whole genome shotgun (WGS) entry which is preliminary data.</text>
</comment>
<dbReference type="Gene3D" id="3.40.50.720">
    <property type="entry name" value="NAD(P)-binding Rossmann-like Domain"/>
    <property type="match status" value="1"/>
</dbReference>
<dbReference type="AlphaFoldDB" id="A0A143GL02"/>
<protein>
    <submittedName>
        <fullName evidence="3">NAD(P)-dependent oxidoreductase</fullName>
    </submittedName>
</protein>
<keyword evidence="5" id="KW-1185">Reference proteome</keyword>
<name>A0A143GL02_9PSED</name>
<dbReference type="SUPFAM" id="SSF51735">
    <property type="entry name" value="NAD(P)-binding Rossmann-fold domains"/>
    <property type="match status" value="1"/>
</dbReference>
<dbReference type="PANTHER" id="PTHR43245:SF46">
    <property type="entry name" value="NUCLEOSIDE-DIPHOSPHATE-SUGAR EPIMERASE"/>
    <property type="match status" value="1"/>
</dbReference>
<dbReference type="Proteomes" id="UP000546584">
    <property type="component" value="Unassembled WGS sequence"/>
</dbReference>
<dbReference type="RefSeq" id="WP_063032044.1">
    <property type="nucleotide sequence ID" value="NZ_CP012400.2"/>
</dbReference>
<dbReference type="InterPro" id="IPR001509">
    <property type="entry name" value="Epimerase_deHydtase"/>
</dbReference>
<evidence type="ECO:0000313" key="4">
    <source>
        <dbReference type="Proteomes" id="UP000546584"/>
    </source>
</evidence>
<evidence type="ECO:0000259" key="1">
    <source>
        <dbReference type="Pfam" id="PF01370"/>
    </source>
</evidence>
<dbReference type="OrthoDB" id="5292533at2"/>
<organism evidence="3 4">
    <name type="scientific">Pseudomonas yamanorum</name>
    <dbReference type="NCBI Taxonomy" id="515393"/>
    <lineage>
        <taxon>Bacteria</taxon>
        <taxon>Pseudomonadati</taxon>
        <taxon>Pseudomonadota</taxon>
        <taxon>Gammaproteobacteria</taxon>
        <taxon>Pseudomonadales</taxon>
        <taxon>Pseudomonadaceae</taxon>
        <taxon>Pseudomonas</taxon>
    </lineage>
</organism>
<evidence type="ECO:0000313" key="3">
    <source>
        <dbReference type="EMBL" id="NWD45591.1"/>
    </source>
</evidence>
<dbReference type="PANTHER" id="PTHR43245">
    <property type="entry name" value="BIFUNCTIONAL POLYMYXIN RESISTANCE PROTEIN ARNA"/>
    <property type="match status" value="1"/>
</dbReference>
<accession>A0A143GL02</accession>
<evidence type="ECO:0000313" key="2">
    <source>
        <dbReference type="EMBL" id="MDR0191239.1"/>
    </source>
</evidence>
<reference evidence="2 5" key="2">
    <citation type="journal article" date="2023" name="Microbiol. Resour. Announc.">
        <title>Whole-genome sequence of Pseudomonas yamanorum OLsAu1 isolated from the edible ectomycorrhizal mushroom Lactarius sp. section Deliciosi.</title>
        <authorList>
            <person name="Ramirez-Mendoza R."/>
            <person name="Angeles-Argaiz R.E."/>
            <person name="Hernandez-Oaxaca D."/>
            <person name="Aguirre-Beltran L."/>
            <person name="Almaraz-Suarez J."/>
            <person name="Perez-Moreno J."/>
        </authorList>
    </citation>
    <scope>NUCLEOTIDE SEQUENCE [LARGE SCALE GENOMIC DNA]</scope>
    <source>
        <strain evidence="2 5">OLsAu1</strain>
    </source>
</reference>
<evidence type="ECO:0000313" key="5">
    <source>
        <dbReference type="Proteomes" id="UP001224477"/>
    </source>
</evidence>